<organism evidence="5 6">
    <name type="scientific">Symbiochloris irregularis</name>
    <dbReference type="NCBI Taxonomy" id="706552"/>
    <lineage>
        <taxon>Eukaryota</taxon>
        <taxon>Viridiplantae</taxon>
        <taxon>Chlorophyta</taxon>
        <taxon>core chlorophytes</taxon>
        <taxon>Trebouxiophyceae</taxon>
        <taxon>Trebouxiales</taxon>
        <taxon>Trebouxiaceae</taxon>
        <taxon>Symbiochloris</taxon>
    </lineage>
</organism>
<comment type="caution">
    <text evidence="5">The sequence shown here is derived from an EMBL/GenBank/DDBJ whole genome shotgun (WGS) entry which is preliminary data.</text>
</comment>
<dbReference type="Proteomes" id="UP001465755">
    <property type="component" value="Unassembled WGS sequence"/>
</dbReference>
<dbReference type="PANTHER" id="PTHR13495">
    <property type="entry name" value="NEFA-INTERACTING NUCLEAR PROTEIN NIP30"/>
    <property type="match status" value="1"/>
</dbReference>
<comment type="subcellular location">
    <subcellularLocation>
        <location evidence="1">Nucleus</location>
    </subcellularLocation>
</comment>
<sequence length="169" mass="19254">MEDERPMEMIRVHEERLYDREAILGRDTASVFPSQSQQAAQASAESAKAALGASKFVSEKQLEELRAQRGDRVEDGAIAPDKPLVQVLAEAKEAKEEKFQAVWQSMKQGKNRPLDDDELEFVNEMIDRERQNDSRQAKEELQELEAYRQAVQAANLSRVEGIRVSCMFQ</sequence>
<proteinExistence type="predicted"/>
<dbReference type="InterPro" id="IPR019331">
    <property type="entry name" value="FAM192A/Fyv6_N"/>
</dbReference>
<evidence type="ECO:0000259" key="4">
    <source>
        <dbReference type="Pfam" id="PF10187"/>
    </source>
</evidence>
<protein>
    <recommendedName>
        <fullName evidence="4">FAM192A/Fyv6 N-terminal domain-containing protein</fullName>
    </recommendedName>
</protein>
<dbReference type="GO" id="GO:0005634">
    <property type="term" value="C:nucleus"/>
    <property type="evidence" value="ECO:0007669"/>
    <property type="project" value="UniProtKB-SubCell"/>
</dbReference>
<gene>
    <name evidence="5" type="ORF">WJX73_004418</name>
</gene>
<dbReference type="AlphaFoldDB" id="A0AAW1NW32"/>
<feature type="coiled-coil region" evidence="3">
    <location>
        <begin position="130"/>
        <end position="157"/>
    </location>
</feature>
<dbReference type="PANTHER" id="PTHR13495:SF0">
    <property type="entry name" value="PSME3-INTERACTING PROTEIN"/>
    <property type="match status" value="1"/>
</dbReference>
<reference evidence="5 6" key="1">
    <citation type="journal article" date="2024" name="Nat. Commun.">
        <title>Phylogenomics reveals the evolutionary origins of lichenization in chlorophyte algae.</title>
        <authorList>
            <person name="Puginier C."/>
            <person name="Libourel C."/>
            <person name="Otte J."/>
            <person name="Skaloud P."/>
            <person name="Haon M."/>
            <person name="Grisel S."/>
            <person name="Petersen M."/>
            <person name="Berrin J.G."/>
            <person name="Delaux P.M."/>
            <person name="Dal Grande F."/>
            <person name="Keller J."/>
        </authorList>
    </citation>
    <scope>NUCLEOTIDE SEQUENCE [LARGE SCALE GENOMIC DNA]</scope>
    <source>
        <strain evidence="5 6">SAG 2036</strain>
    </source>
</reference>
<keyword evidence="3" id="KW-0175">Coiled coil</keyword>
<evidence type="ECO:0000313" key="5">
    <source>
        <dbReference type="EMBL" id="KAK9797009.1"/>
    </source>
</evidence>
<evidence type="ECO:0000256" key="1">
    <source>
        <dbReference type="ARBA" id="ARBA00004123"/>
    </source>
</evidence>
<evidence type="ECO:0000256" key="2">
    <source>
        <dbReference type="ARBA" id="ARBA00023242"/>
    </source>
</evidence>
<evidence type="ECO:0000313" key="6">
    <source>
        <dbReference type="Proteomes" id="UP001465755"/>
    </source>
</evidence>
<keyword evidence="2" id="KW-0539">Nucleus</keyword>
<keyword evidence="6" id="KW-1185">Reference proteome</keyword>
<dbReference type="EMBL" id="JALJOQ010000111">
    <property type="protein sequence ID" value="KAK9797009.1"/>
    <property type="molecule type" value="Genomic_DNA"/>
</dbReference>
<feature type="domain" description="FAM192A/Fyv6 N-terminal" evidence="4">
    <location>
        <begin position="59"/>
        <end position="148"/>
    </location>
</feature>
<dbReference type="Pfam" id="PF10187">
    <property type="entry name" value="FAM192A_Fyv6_N"/>
    <property type="match status" value="1"/>
</dbReference>
<evidence type="ECO:0000256" key="3">
    <source>
        <dbReference type="SAM" id="Coils"/>
    </source>
</evidence>
<accession>A0AAW1NW32</accession>
<dbReference type="InterPro" id="IPR039845">
    <property type="entry name" value="FAM192A"/>
</dbReference>
<name>A0AAW1NW32_9CHLO</name>